<organism evidence="1 2">
    <name type="scientific">Mycena alexandri</name>
    <dbReference type="NCBI Taxonomy" id="1745969"/>
    <lineage>
        <taxon>Eukaryota</taxon>
        <taxon>Fungi</taxon>
        <taxon>Dikarya</taxon>
        <taxon>Basidiomycota</taxon>
        <taxon>Agaricomycotina</taxon>
        <taxon>Agaricomycetes</taxon>
        <taxon>Agaricomycetidae</taxon>
        <taxon>Agaricales</taxon>
        <taxon>Marasmiineae</taxon>
        <taxon>Mycenaceae</taxon>
        <taxon>Mycena</taxon>
    </lineage>
</organism>
<dbReference type="AlphaFoldDB" id="A0AAD6S5J5"/>
<protein>
    <submittedName>
        <fullName evidence="1">Uncharacterized protein</fullName>
    </submittedName>
</protein>
<proteinExistence type="predicted"/>
<evidence type="ECO:0000313" key="1">
    <source>
        <dbReference type="EMBL" id="KAJ7019347.1"/>
    </source>
</evidence>
<comment type="caution">
    <text evidence="1">The sequence shown here is derived from an EMBL/GenBank/DDBJ whole genome shotgun (WGS) entry which is preliminary data.</text>
</comment>
<sequence>MLYGHFVRSVDQFLLPTNFVLPLPPKIMIAELLSPKNTYISQPPWRGSPQLSVTVTSHNTVRIIRYINFSIDCKNTATVIVSLETAAVKEPAKGLTKGKDFGQRARQRPLIKFPRGLTPAILFAANTTSTHGTLHLSLSPHPSSGMSSSAALASSSIMISSAFMTFVDGLPVRSSVPPNNTCSALAKGKILSQIPKGLCKGPSKAFALWANTARCIFYATEVKLRG</sequence>
<reference evidence="1" key="1">
    <citation type="submission" date="2023-03" db="EMBL/GenBank/DDBJ databases">
        <title>Massive genome expansion in bonnet fungi (Mycena s.s.) driven by repeated elements and novel gene families across ecological guilds.</title>
        <authorList>
            <consortium name="Lawrence Berkeley National Laboratory"/>
            <person name="Harder C.B."/>
            <person name="Miyauchi S."/>
            <person name="Viragh M."/>
            <person name="Kuo A."/>
            <person name="Thoen E."/>
            <person name="Andreopoulos B."/>
            <person name="Lu D."/>
            <person name="Skrede I."/>
            <person name="Drula E."/>
            <person name="Henrissat B."/>
            <person name="Morin E."/>
            <person name="Kohler A."/>
            <person name="Barry K."/>
            <person name="LaButti K."/>
            <person name="Morin E."/>
            <person name="Salamov A."/>
            <person name="Lipzen A."/>
            <person name="Mereny Z."/>
            <person name="Hegedus B."/>
            <person name="Baldrian P."/>
            <person name="Stursova M."/>
            <person name="Weitz H."/>
            <person name="Taylor A."/>
            <person name="Grigoriev I.V."/>
            <person name="Nagy L.G."/>
            <person name="Martin F."/>
            <person name="Kauserud H."/>
        </authorList>
    </citation>
    <scope>NUCLEOTIDE SEQUENCE</scope>
    <source>
        <strain evidence="1">CBHHK200</strain>
    </source>
</reference>
<keyword evidence="2" id="KW-1185">Reference proteome</keyword>
<name>A0AAD6S5J5_9AGAR</name>
<accession>A0AAD6S5J5</accession>
<dbReference type="EMBL" id="JARJCM010000297">
    <property type="protein sequence ID" value="KAJ7019347.1"/>
    <property type="molecule type" value="Genomic_DNA"/>
</dbReference>
<dbReference type="Proteomes" id="UP001218188">
    <property type="component" value="Unassembled WGS sequence"/>
</dbReference>
<evidence type="ECO:0000313" key="2">
    <source>
        <dbReference type="Proteomes" id="UP001218188"/>
    </source>
</evidence>
<gene>
    <name evidence="1" type="ORF">C8F04DRAFT_1197787</name>
</gene>